<sequence length="58" mass="6843">MFLLSWKSRYSLTNTFNDTRLYSLLIINKVKFRLKANALRGTVCDMSHIINFSWLTLS</sequence>
<name>A0AAU9Q197_9VIBR</name>
<organism evidence="1 2">
    <name type="scientific">Vibrio owensii</name>
    <dbReference type="NCBI Taxonomy" id="696485"/>
    <lineage>
        <taxon>Bacteria</taxon>
        <taxon>Pseudomonadati</taxon>
        <taxon>Pseudomonadota</taxon>
        <taxon>Gammaproteobacteria</taxon>
        <taxon>Vibrionales</taxon>
        <taxon>Vibrionaceae</taxon>
        <taxon>Vibrio</taxon>
    </lineage>
</organism>
<proteinExistence type="predicted"/>
<dbReference type="EMBL" id="CAKMTQ010000006">
    <property type="protein sequence ID" value="CAH1523280.1"/>
    <property type="molecule type" value="Genomic_DNA"/>
</dbReference>
<comment type="caution">
    <text evidence="1">The sequence shown here is derived from an EMBL/GenBank/DDBJ whole genome shotgun (WGS) entry which is preliminary data.</text>
</comment>
<dbReference type="Proteomes" id="UP001295420">
    <property type="component" value="Unassembled WGS sequence"/>
</dbReference>
<protein>
    <submittedName>
        <fullName evidence="1">Uncharacterized protein</fullName>
    </submittedName>
</protein>
<evidence type="ECO:0000313" key="1">
    <source>
        <dbReference type="EMBL" id="CAH1523280.1"/>
    </source>
</evidence>
<dbReference type="AlphaFoldDB" id="A0AAU9Q197"/>
<accession>A0AAU9Q197</accession>
<gene>
    <name evidence="1" type="ORF">THF1D04_140045</name>
</gene>
<evidence type="ECO:0000313" key="2">
    <source>
        <dbReference type="Proteomes" id="UP001295420"/>
    </source>
</evidence>
<reference evidence="1" key="1">
    <citation type="submission" date="2022-01" db="EMBL/GenBank/DDBJ databases">
        <authorList>
            <person name="Lagorce A."/>
        </authorList>
    </citation>
    <scope>NUCLEOTIDE SEQUENCE</scope>
    <source>
        <strain evidence="1">Th15_F1_D04</strain>
    </source>
</reference>